<feature type="compositionally biased region" description="Acidic residues" evidence="1">
    <location>
        <begin position="183"/>
        <end position="192"/>
    </location>
</feature>
<dbReference type="RefSeq" id="XP_003026121.1">
    <property type="nucleotide sequence ID" value="XM_003026075.1"/>
</dbReference>
<dbReference type="KEGG" id="scm:SCHCO_01110848"/>
<feature type="region of interest" description="Disordered" evidence="1">
    <location>
        <begin position="398"/>
        <end position="450"/>
    </location>
</feature>
<dbReference type="AlphaFoldDB" id="D8QM46"/>
<protein>
    <submittedName>
        <fullName evidence="2">Uncharacterized protein</fullName>
    </submittedName>
</protein>
<evidence type="ECO:0000256" key="1">
    <source>
        <dbReference type="SAM" id="MobiDB-lite"/>
    </source>
</evidence>
<evidence type="ECO:0000313" key="2">
    <source>
        <dbReference type="EMBL" id="EFI91218.1"/>
    </source>
</evidence>
<keyword evidence="3" id="KW-1185">Reference proteome</keyword>
<accession>D8QM46</accession>
<feature type="compositionally biased region" description="Pro residues" evidence="1">
    <location>
        <begin position="41"/>
        <end position="52"/>
    </location>
</feature>
<sequence>MSQATCLCRQASLGWLGNPEESKEARKYLYRLNKAYGLRPPQTPPPPPPLPPENNATKEPVTVTVNVKLYTYAPPAKGSKAKPRKESKNKKFDHLFEKGESAHMKLIKEILAVFKITHLNISEKPCILKLSAPGVRAEACAISLEDVTEYDFVPTISAFINMHDLEKKLKKVRKNNTNTSDDSNADSEDDVDVGPLPSMPATSQSSFTRNDNDKFIKYLRDHKGEAGDGGNFKKVFWHSMVPYMEQYRTRGAPKSATSLKNKWNWHRAQYKAIKLIQSPSGWGAYDEEQGAGVNADTQDSWTEFTARHPECKPYARTRGIRGLTRCVFFAVFCCDRSDQCQQGASLGDDQPSQDADADADATMEEEEEEKELPQAMGEEEDDGFVIIESDRHKLLGSQNVNTTTSSSHNTAPKPSSSAATHGSTAAAATTSSKRRQPASASSALKRTSRVPPSVTVMQGMVDQLSAFNTTFRDSFGPPPSSGLPPTPVCRRDCAACVEEEDWMTAEAQAFFSMILEKDTPAMDTYMGKKGEESRKAYVKLKLQEHSYWSPPEKDVISNMFSSDF</sequence>
<dbReference type="OrthoDB" id="3186724at2759"/>
<gene>
    <name evidence="2" type="ORF">SCHCODRAFT_114916</name>
</gene>
<name>D8QM46_SCHCM</name>
<evidence type="ECO:0000313" key="3">
    <source>
        <dbReference type="Proteomes" id="UP000007431"/>
    </source>
</evidence>
<feature type="region of interest" description="Disordered" evidence="1">
    <location>
        <begin position="176"/>
        <end position="207"/>
    </location>
</feature>
<proteinExistence type="predicted"/>
<dbReference type="HOGENOM" id="CLU_483246_0_0_1"/>
<dbReference type="EMBL" id="GL377319">
    <property type="protein sequence ID" value="EFI91218.1"/>
    <property type="molecule type" value="Genomic_DNA"/>
</dbReference>
<organism evidence="3">
    <name type="scientific">Schizophyllum commune (strain H4-8 / FGSC 9210)</name>
    <name type="common">Split gill fungus</name>
    <dbReference type="NCBI Taxonomy" id="578458"/>
    <lineage>
        <taxon>Eukaryota</taxon>
        <taxon>Fungi</taxon>
        <taxon>Dikarya</taxon>
        <taxon>Basidiomycota</taxon>
        <taxon>Agaricomycotina</taxon>
        <taxon>Agaricomycetes</taxon>
        <taxon>Agaricomycetidae</taxon>
        <taxon>Agaricales</taxon>
        <taxon>Schizophyllaceae</taxon>
        <taxon>Schizophyllum</taxon>
    </lineage>
</organism>
<feature type="compositionally biased region" description="Acidic residues" evidence="1">
    <location>
        <begin position="355"/>
        <end position="370"/>
    </location>
</feature>
<dbReference type="InParanoid" id="D8QM46"/>
<feature type="compositionally biased region" description="Low complexity" evidence="1">
    <location>
        <begin position="398"/>
        <end position="431"/>
    </location>
</feature>
<feature type="region of interest" description="Disordered" evidence="1">
    <location>
        <begin position="342"/>
        <end position="379"/>
    </location>
</feature>
<reference evidence="2 3" key="1">
    <citation type="journal article" date="2010" name="Nat. Biotechnol.">
        <title>Genome sequence of the model mushroom Schizophyllum commune.</title>
        <authorList>
            <person name="Ohm R.A."/>
            <person name="de Jong J.F."/>
            <person name="Lugones L.G."/>
            <person name="Aerts A."/>
            <person name="Kothe E."/>
            <person name="Stajich J.E."/>
            <person name="de Vries R.P."/>
            <person name="Record E."/>
            <person name="Levasseur A."/>
            <person name="Baker S.E."/>
            <person name="Bartholomew K.A."/>
            <person name="Coutinho P.M."/>
            <person name="Erdmann S."/>
            <person name="Fowler T.J."/>
            <person name="Gathman A.C."/>
            <person name="Lombard V."/>
            <person name="Henrissat B."/>
            <person name="Knabe N."/>
            <person name="Kuees U."/>
            <person name="Lilly W.W."/>
            <person name="Lindquist E."/>
            <person name="Lucas S."/>
            <person name="Magnuson J.K."/>
            <person name="Piumi F."/>
            <person name="Raudaskoski M."/>
            <person name="Salamov A."/>
            <person name="Schmutz J."/>
            <person name="Schwarze F.W.M.R."/>
            <person name="vanKuyk P.A."/>
            <person name="Horton J.S."/>
            <person name="Grigoriev I.V."/>
            <person name="Woesten H.A.B."/>
        </authorList>
    </citation>
    <scope>NUCLEOTIDE SEQUENCE [LARGE SCALE GENOMIC DNA]</scope>
    <source>
        <strain evidence="3">H4-8 / FGSC 9210</strain>
    </source>
</reference>
<feature type="region of interest" description="Disordered" evidence="1">
    <location>
        <begin position="36"/>
        <end position="58"/>
    </location>
</feature>
<dbReference type="GeneID" id="9588637"/>
<dbReference type="Proteomes" id="UP000007431">
    <property type="component" value="Unassembled WGS sequence"/>
</dbReference>
<feature type="non-terminal residue" evidence="2">
    <location>
        <position position="564"/>
    </location>
</feature>
<dbReference type="VEuPathDB" id="FungiDB:SCHCODRAFT_01110848"/>